<dbReference type="Proteomes" id="UP000186559">
    <property type="component" value="Chromosome"/>
</dbReference>
<dbReference type="KEGG" id="tpro:Ga0080559_TMP922"/>
<name>A0A1U7D0T1_9RHOB</name>
<evidence type="ECO:0000313" key="1">
    <source>
        <dbReference type="EMBL" id="APX21718.1"/>
    </source>
</evidence>
<dbReference type="RefSeq" id="WP_076622302.1">
    <property type="nucleotide sequence ID" value="NZ_BMEW01000002.1"/>
</dbReference>
<organism evidence="1 2">
    <name type="scientific">Salipiger profundus</name>
    <dbReference type="NCBI Taxonomy" id="1229727"/>
    <lineage>
        <taxon>Bacteria</taxon>
        <taxon>Pseudomonadati</taxon>
        <taxon>Pseudomonadota</taxon>
        <taxon>Alphaproteobacteria</taxon>
        <taxon>Rhodobacterales</taxon>
        <taxon>Roseobacteraceae</taxon>
        <taxon>Salipiger</taxon>
    </lineage>
</organism>
<keyword evidence="2" id="KW-1185">Reference proteome</keyword>
<sequence>MTDAQTTKTETKRDRVRRLLIDPLTAWGFRKPGNVTEAKHAKFLVDLADGLAYLSDDQLVTLREFLKTKGEGKDRRGWPRMATITPLAEAVAPRPLEEIPVIASWFGSARGPQALAEGTLVAEFQFLSALKRPPLHDGDWRRIRERATEHDSSKRVREDRVRRGVADDDDRQWLAWYAQLEARAMALLPVTKEGAA</sequence>
<evidence type="ECO:0000313" key="2">
    <source>
        <dbReference type="Proteomes" id="UP000186559"/>
    </source>
</evidence>
<gene>
    <name evidence="1" type="ORF">Ga0080559_TMP922</name>
</gene>
<reference evidence="1 2" key="1">
    <citation type="submission" date="2016-03" db="EMBL/GenBank/DDBJ databases">
        <title>Deep-sea bacteria in the southern Pacific.</title>
        <authorList>
            <person name="Tang K."/>
        </authorList>
    </citation>
    <scope>NUCLEOTIDE SEQUENCE [LARGE SCALE GENOMIC DNA]</scope>
    <source>
        <strain evidence="1 2">JLT2016</strain>
    </source>
</reference>
<proteinExistence type="predicted"/>
<accession>A0A1U7D0T1</accession>
<dbReference type="AlphaFoldDB" id="A0A1U7D0T1"/>
<dbReference type="EMBL" id="CP014796">
    <property type="protein sequence ID" value="APX21718.1"/>
    <property type="molecule type" value="Genomic_DNA"/>
</dbReference>
<dbReference type="STRING" id="1229727.Ga0080559_TMP922"/>
<protein>
    <submittedName>
        <fullName evidence="1">Uncharacterized protein</fullName>
    </submittedName>
</protein>